<sequence>MVGSAFRLKEKSVGLNLLGTQTLLGMITGANADLGQWLCQVFGICA</sequence>
<dbReference type="EMBL" id="JAUSXK010000001">
    <property type="protein sequence ID" value="MDQ0642778.1"/>
    <property type="molecule type" value="Genomic_DNA"/>
</dbReference>
<proteinExistence type="predicted"/>
<name>A0ABU0P625_9MICO</name>
<reference evidence="1 2" key="1">
    <citation type="submission" date="2023-07" db="EMBL/GenBank/DDBJ databases">
        <title>Comparative genomics of wheat-associated soil bacteria to identify genetic determinants of phenazine resistance.</title>
        <authorList>
            <person name="Mouncey N."/>
        </authorList>
    </citation>
    <scope>NUCLEOTIDE SEQUENCE [LARGE SCALE GENOMIC DNA]</scope>
    <source>
        <strain evidence="1 2">W2I7</strain>
    </source>
</reference>
<dbReference type="Proteomes" id="UP001239085">
    <property type="component" value="Unassembled WGS sequence"/>
</dbReference>
<comment type="caution">
    <text evidence="1">The sequence shown here is derived from an EMBL/GenBank/DDBJ whole genome shotgun (WGS) entry which is preliminary data.</text>
</comment>
<gene>
    <name evidence="1" type="ORF">QFZ46_000938</name>
</gene>
<keyword evidence="2" id="KW-1185">Reference proteome</keyword>
<evidence type="ECO:0000313" key="2">
    <source>
        <dbReference type="Proteomes" id="UP001239085"/>
    </source>
</evidence>
<accession>A0ABU0P625</accession>
<evidence type="ECO:0000313" key="1">
    <source>
        <dbReference type="EMBL" id="MDQ0642778.1"/>
    </source>
</evidence>
<protein>
    <submittedName>
        <fullName evidence="1">Uncharacterized protein</fullName>
    </submittedName>
</protein>
<organism evidence="1 2">
    <name type="scientific">Microbacterium murale</name>
    <dbReference type="NCBI Taxonomy" id="1081040"/>
    <lineage>
        <taxon>Bacteria</taxon>
        <taxon>Bacillati</taxon>
        <taxon>Actinomycetota</taxon>
        <taxon>Actinomycetes</taxon>
        <taxon>Micrococcales</taxon>
        <taxon>Microbacteriaceae</taxon>
        <taxon>Microbacterium</taxon>
    </lineage>
</organism>